<reference evidence="2" key="2">
    <citation type="journal article" date="2017" name="J. Anim. Genet.">
        <title>Multiple reference genome sequences of hot pepper reveal the massive evolution of plant disease resistance genes by retroduplication.</title>
        <authorList>
            <person name="Kim S."/>
            <person name="Park J."/>
            <person name="Yeom S.-I."/>
            <person name="Kim Y.-M."/>
            <person name="Seo E."/>
            <person name="Kim K.-T."/>
            <person name="Kim M.-S."/>
            <person name="Lee J.M."/>
            <person name="Cheong K."/>
            <person name="Shin H.-S."/>
            <person name="Kim S.-B."/>
            <person name="Han K."/>
            <person name="Lee J."/>
            <person name="Park M."/>
            <person name="Lee H.-A."/>
            <person name="Lee H.-Y."/>
            <person name="Lee Y."/>
            <person name="Oh S."/>
            <person name="Lee J.H."/>
            <person name="Choi E."/>
            <person name="Choi E."/>
            <person name="Lee S.E."/>
            <person name="Jeon J."/>
            <person name="Kim H."/>
            <person name="Choi G."/>
            <person name="Song H."/>
            <person name="Lee J."/>
            <person name="Lee S.-C."/>
            <person name="Kwon J.-K."/>
            <person name="Lee H.-Y."/>
            <person name="Koo N."/>
            <person name="Hong Y."/>
            <person name="Kim R.W."/>
            <person name="Kang W.-H."/>
            <person name="Huh J.H."/>
            <person name="Kang B.-C."/>
            <person name="Yang T.-J."/>
            <person name="Lee Y.-H."/>
            <person name="Bennetzen J.L."/>
            <person name="Choi D."/>
        </authorList>
    </citation>
    <scope>NUCLEOTIDE SEQUENCE [LARGE SCALE GENOMIC DNA]</scope>
    <source>
        <strain evidence="2">cv. PBC81</strain>
    </source>
</reference>
<comment type="caution">
    <text evidence="1">The sequence shown here is derived from an EMBL/GenBank/DDBJ whole genome shotgun (WGS) entry which is preliminary data.</text>
</comment>
<evidence type="ECO:0000313" key="1">
    <source>
        <dbReference type="EMBL" id="PHT36241.1"/>
    </source>
</evidence>
<name>A0A2G2VTE4_CAPBA</name>
<dbReference type="AlphaFoldDB" id="A0A2G2VTE4"/>
<dbReference type="OrthoDB" id="1301103at2759"/>
<dbReference type="EMBL" id="MLFT02000010">
    <property type="protein sequence ID" value="PHT36241.1"/>
    <property type="molecule type" value="Genomic_DNA"/>
</dbReference>
<proteinExistence type="predicted"/>
<protein>
    <recommendedName>
        <fullName evidence="3">Integrase catalytic domain-containing protein</fullName>
    </recommendedName>
</protein>
<sequence length="122" mass="14859">MFFAWKWWILRPRAIISDGGTHFVNNWFKNLLDKSRVRHKTYRTAYKMHIVTSPYRLVYGKSCHLLVELEHQAYWAVRKLNLDLDILGNTRMVQFGELNEFNLHAYENAMLYKEKTKRWHDK</sequence>
<gene>
    <name evidence="1" type="ORF">CQW23_23941</name>
</gene>
<accession>A0A2G2VTE4</accession>
<organism evidence="1 2">
    <name type="scientific">Capsicum baccatum</name>
    <name type="common">Peruvian pepper</name>
    <dbReference type="NCBI Taxonomy" id="33114"/>
    <lineage>
        <taxon>Eukaryota</taxon>
        <taxon>Viridiplantae</taxon>
        <taxon>Streptophyta</taxon>
        <taxon>Embryophyta</taxon>
        <taxon>Tracheophyta</taxon>
        <taxon>Spermatophyta</taxon>
        <taxon>Magnoliopsida</taxon>
        <taxon>eudicotyledons</taxon>
        <taxon>Gunneridae</taxon>
        <taxon>Pentapetalae</taxon>
        <taxon>asterids</taxon>
        <taxon>lamiids</taxon>
        <taxon>Solanales</taxon>
        <taxon>Solanaceae</taxon>
        <taxon>Solanoideae</taxon>
        <taxon>Capsiceae</taxon>
        <taxon>Capsicum</taxon>
    </lineage>
</organism>
<evidence type="ECO:0008006" key="3">
    <source>
        <dbReference type="Google" id="ProtNLM"/>
    </source>
</evidence>
<evidence type="ECO:0000313" key="2">
    <source>
        <dbReference type="Proteomes" id="UP000224567"/>
    </source>
</evidence>
<keyword evidence="2" id="KW-1185">Reference proteome</keyword>
<dbReference type="Proteomes" id="UP000224567">
    <property type="component" value="Unassembled WGS sequence"/>
</dbReference>
<reference evidence="1 2" key="1">
    <citation type="journal article" date="2017" name="Genome Biol.">
        <title>New reference genome sequences of hot pepper reveal the massive evolution of plant disease-resistance genes by retroduplication.</title>
        <authorList>
            <person name="Kim S."/>
            <person name="Park J."/>
            <person name="Yeom S.I."/>
            <person name="Kim Y.M."/>
            <person name="Seo E."/>
            <person name="Kim K.T."/>
            <person name="Kim M.S."/>
            <person name="Lee J.M."/>
            <person name="Cheong K."/>
            <person name="Shin H.S."/>
            <person name="Kim S.B."/>
            <person name="Han K."/>
            <person name="Lee J."/>
            <person name="Park M."/>
            <person name="Lee H.A."/>
            <person name="Lee H.Y."/>
            <person name="Lee Y."/>
            <person name="Oh S."/>
            <person name="Lee J.H."/>
            <person name="Choi E."/>
            <person name="Choi E."/>
            <person name="Lee S.E."/>
            <person name="Jeon J."/>
            <person name="Kim H."/>
            <person name="Choi G."/>
            <person name="Song H."/>
            <person name="Lee J."/>
            <person name="Lee S.C."/>
            <person name="Kwon J.K."/>
            <person name="Lee H.Y."/>
            <person name="Koo N."/>
            <person name="Hong Y."/>
            <person name="Kim R.W."/>
            <person name="Kang W.H."/>
            <person name="Huh J.H."/>
            <person name="Kang B.C."/>
            <person name="Yang T.J."/>
            <person name="Lee Y.H."/>
            <person name="Bennetzen J.L."/>
            <person name="Choi D."/>
        </authorList>
    </citation>
    <scope>NUCLEOTIDE SEQUENCE [LARGE SCALE GENOMIC DNA]</scope>
    <source>
        <strain evidence="2">cv. PBC81</strain>
    </source>
</reference>